<evidence type="ECO:0000256" key="4">
    <source>
        <dbReference type="RuleBase" id="RU003718"/>
    </source>
</evidence>
<dbReference type="CDD" id="cd03784">
    <property type="entry name" value="GT1_Gtf-like"/>
    <property type="match status" value="1"/>
</dbReference>
<evidence type="ECO:0000313" key="7">
    <source>
        <dbReference type="EnsemblPlants" id="cds.evm.model.03.848"/>
    </source>
</evidence>
<name>A0A803PAN8_CANSA</name>
<evidence type="ECO:0000256" key="5">
    <source>
        <dbReference type="RuleBase" id="RU362057"/>
    </source>
</evidence>
<dbReference type="SUPFAM" id="SSF53756">
    <property type="entry name" value="UDP-Glycosyltransferase/glycogen phosphorylase"/>
    <property type="match status" value="1"/>
</dbReference>
<evidence type="ECO:0000313" key="8">
    <source>
        <dbReference type="Proteomes" id="UP000596661"/>
    </source>
</evidence>
<dbReference type="Pfam" id="PF00201">
    <property type="entry name" value="UDPGT"/>
    <property type="match status" value="1"/>
</dbReference>
<keyword evidence="3 4" id="KW-0808">Transferase</keyword>
<proteinExistence type="inferred from homology"/>
<dbReference type="EnsemblPlants" id="evm.model.03.848">
    <property type="protein sequence ID" value="cds.evm.model.03.848"/>
    <property type="gene ID" value="evm.TU.03.848"/>
</dbReference>
<comment type="similarity">
    <text evidence="1 4">Belongs to the UDP-glycosyltransferase family.</text>
</comment>
<dbReference type="InterPro" id="IPR035595">
    <property type="entry name" value="UDP_glycos_trans_CS"/>
</dbReference>
<evidence type="ECO:0000256" key="2">
    <source>
        <dbReference type="ARBA" id="ARBA00022676"/>
    </source>
</evidence>
<dbReference type="FunFam" id="3.40.50.2000:FF:000071">
    <property type="entry name" value="Glycosyltransferase"/>
    <property type="match status" value="1"/>
</dbReference>
<protein>
    <recommendedName>
        <fullName evidence="5">Glycosyltransferase</fullName>
        <ecNumber evidence="5">2.4.1.-</ecNumber>
    </recommendedName>
</protein>
<evidence type="ECO:0000259" key="6">
    <source>
        <dbReference type="Pfam" id="PF26168"/>
    </source>
</evidence>
<evidence type="ECO:0000256" key="3">
    <source>
        <dbReference type="ARBA" id="ARBA00022679"/>
    </source>
</evidence>
<dbReference type="Gene3D" id="3.40.50.2000">
    <property type="entry name" value="Glycogen Phosphorylase B"/>
    <property type="match status" value="2"/>
</dbReference>
<dbReference type="Proteomes" id="UP000596661">
    <property type="component" value="Chromosome 3"/>
</dbReference>
<dbReference type="FunFam" id="3.40.50.2000:FF:000047">
    <property type="entry name" value="Glycosyltransferase"/>
    <property type="match status" value="1"/>
</dbReference>
<sequence length="494" mass="55371">MDMAIQAQKKLHFLVIPLMSQGHQIPMIDIARLLAHHGAMVTIVTTPLNAVRFNSIIDRDIQSGYPIQIVELQFPLAQSGLPQGSESTDTLPSLSLFKNFMSAVSLLQQPLEQLFQQLNPTPTCIIADKNIIWAAQTAQKFRIPKISFDGLSCFASSCAHHLHVSKIHETIESESEPFIIPGLPDRVELMKCQLSGAFNPRSEQFLKATCKRVMEAEEGAYGVLVNSFEELEGEYVREYKKNVKGRKVWCVGPVSLCNENYLDKAERGNKASIDNEDCLKWLDLQAPSSVVYACLGSMNRLLPPQLAELGLGLEASKSPFVWVIRKAYKSDEFEDWLKKDGLEERTKGRGLFIRGWAPQVLILAHKAIGAFLTHCGWNSTLEGVCAGVPLVTWPLFAEQFYNEKFIVQVKKIGVRVGAEVVVPIGEEEKYGVLVKRDRVKEGIEMVMDKGKEGEERRLRAKQFAIQAKKAVQKEGSSYLNITLLLEDIMQNFHA</sequence>
<accession>A0A803PAN8</accession>
<dbReference type="EMBL" id="UZAU01000269">
    <property type="status" value="NOT_ANNOTATED_CDS"/>
    <property type="molecule type" value="Genomic_DNA"/>
</dbReference>
<organism evidence="7 8">
    <name type="scientific">Cannabis sativa</name>
    <name type="common">Hemp</name>
    <name type="synonym">Marijuana</name>
    <dbReference type="NCBI Taxonomy" id="3483"/>
    <lineage>
        <taxon>Eukaryota</taxon>
        <taxon>Viridiplantae</taxon>
        <taxon>Streptophyta</taxon>
        <taxon>Embryophyta</taxon>
        <taxon>Tracheophyta</taxon>
        <taxon>Spermatophyta</taxon>
        <taxon>Magnoliopsida</taxon>
        <taxon>eudicotyledons</taxon>
        <taxon>Gunneridae</taxon>
        <taxon>Pentapetalae</taxon>
        <taxon>rosids</taxon>
        <taxon>fabids</taxon>
        <taxon>Rosales</taxon>
        <taxon>Cannabaceae</taxon>
        <taxon>Cannabis</taxon>
    </lineage>
</organism>
<dbReference type="EC" id="2.4.1.-" evidence="5"/>
<dbReference type="GO" id="GO:0035251">
    <property type="term" value="F:UDP-glucosyltransferase activity"/>
    <property type="evidence" value="ECO:0007669"/>
    <property type="project" value="TreeGrafter"/>
</dbReference>
<dbReference type="InterPro" id="IPR058980">
    <property type="entry name" value="Glyco_transf_N"/>
</dbReference>
<keyword evidence="2 4" id="KW-0328">Glycosyltransferase</keyword>
<feature type="domain" description="Glycosyltransferase N-terminal" evidence="6">
    <location>
        <begin position="14"/>
        <end position="254"/>
    </location>
</feature>
<dbReference type="PANTHER" id="PTHR48047:SF182">
    <property type="entry name" value="GLYCOSYLTRANSFERASE"/>
    <property type="match status" value="1"/>
</dbReference>
<dbReference type="InterPro" id="IPR002213">
    <property type="entry name" value="UDP_glucos_trans"/>
</dbReference>
<dbReference type="Pfam" id="PF26168">
    <property type="entry name" value="Glyco_transf_N"/>
    <property type="match status" value="1"/>
</dbReference>
<keyword evidence="8" id="KW-1185">Reference proteome</keyword>
<reference evidence="7" key="2">
    <citation type="submission" date="2021-03" db="UniProtKB">
        <authorList>
            <consortium name="EnsemblPlants"/>
        </authorList>
    </citation>
    <scope>IDENTIFICATION</scope>
</reference>
<dbReference type="Gramene" id="evm.model.03.848">
    <property type="protein sequence ID" value="cds.evm.model.03.848"/>
    <property type="gene ID" value="evm.TU.03.848"/>
</dbReference>
<dbReference type="PROSITE" id="PS00375">
    <property type="entry name" value="UDPGT"/>
    <property type="match status" value="1"/>
</dbReference>
<dbReference type="OMA" id="NERFIVH"/>
<evidence type="ECO:0000256" key="1">
    <source>
        <dbReference type="ARBA" id="ARBA00009995"/>
    </source>
</evidence>
<dbReference type="AlphaFoldDB" id="A0A803PAN8"/>
<dbReference type="PANTHER" id="PTHR48047">
    <property type="entry name" value="GLYCOSYLTRANSFERASE"/>
    <property type="match status" value="1"/>
</dbReference>
<reference evidence="7" key="1">
    <citation type="submission" date="2018-11" db="EMBL/GenBank/DDBJ databases">
        <authorList>
            <person name="Grassa J C."/>
        </authorList>
    </citation>
    <scope>NUCLEOTIDE SEQUENCE [LARGE SCALE GENOMIC DNA]</scope>
</reference>